<evidence type="ECO:0000256" key="5">
    <source>
        <dbReference type="ARBA" id="ARBA00022630"/>
    </source>
</evidence>
<dbReference type="InterPro" id="IPR038299">
    <property type="entry name" value="DAO_C_sf"/>
</dbReference>
<dbReference type="Pfam" id="PF01266">
    <property type="entry name" value="DAO"/>
    <property type="match status" value="1"/>
</dbReference>
<keyword evidence="12" id="KW-0496">Mitochondrion</keyword>
<keyword evidence="11" id="KW-0560">Oxidoreductase</keyword>
<comment type="similarity">
    <text evidence="3">Belongs to the FAD-dependent glycerol-3-phosphate dehydrogenase family.</text>
</comment>
<keyword evidence="5" id="KW-0285">Flavoprotein</keyword>
<dbReference type="PRINTS" id="PR01001">
    <property type="entry name" value="FADG3PDH"/>
</dbReference>
<dbReference type="SUPFAM" id="SSF54373">
    <property type="entry name" value="FAD-linked reductases, C-terminal domain"/>
    <property type="match status" value="1"/>
</dbReference>
<dbReference type="Gene3D" id="1.10.8.870">
    <property type="entry name" value="Alpha-glycerophosphate oxidase, cap domain"/>
    <property type="match status" value="1"/>
</dbReference>
<dbReference type="GO" id="GO:0004368">
    <property type="term" value="F:glycerol-3-phosphate dehydrogenase (quinone) activity"/>
    <property type="evidence" value="ECO:0007669"/>
    <property type="project" value="UniProtKB-EC"/>
</dbReference>
<dbReference type="InterPro" id="IPR036188">
    <property type="entry name" value="FAD/NAD-bd_sf"/>
</dbReference>
<feature type="domain" description="Alpha-glycerophosphate oxidase C-terminal" evidence="14">
    <location>
        <begin position="423"/>
        <end position="550"/>
    </location>
</feature>
<keyword evidence="9" id="KW-0106">Calcium</keyword>
<dbReference type="GO" id="GO:0046872">
    <property type="term" value="F:metal ion binding"/>
    <property type="evidence" value="ECO:0007669"/>
    <property type="project" value="UniProtKB-KW"/>
</dbReference>
<evidence type="ECO:0000256" key="6">
    <source>
        <dbReference type="ARBA" id="ARBA00022723"/>
    </source>
</evidence>
<reference evidence="16" key="1">
    <citation type="journal article" date="2018" name="Nat. Microbiol.">
        <title>Leveraging single-cell genomics to expand the fungal tree of life.</title>
        <authorList>
            <person name="Ahrendt S.R."/>
            <person name="Quandt C.A."/>
            <person name="Ciobanu D."/>
            <person name="Clum A."/>
            <person name="Salamov A."/>
            <person name="Andreopoulos B."/>
            <person name="Cheng J.F."/>
            <person name="Woyke T."/>
            <person name="Pelin A."/>
            <person name="Henrissat B."/>
            <person name="Reynolds N.K."/>
            <person name="Benny G.L."/>
            <person name="Smith M.E."/>
            <person name="James T.Y."/>
            <person name="Grigoriev I.V."/>
        </authorList>
    </citation>
    <scope>NUCLEOTIDE SEQUENCE [LARGE SCALE GENOMIC DNA]</scope>
    <source>
        <strain evidence="16">Benny S71-1</strain>
    </source>
</reference>
<evidence type="ECO:0000313" key="15">
    <source>
        <dbReference type="EMBL" id="RKP24346.1"/>
    </source>
</evidence>
<evidence type="ECO:0000256" key="12">
    <source>
        <dbReference type="ARBA" id="ARBA00023128"/>
    </source>
</evidence>
<dbReference type="InterPro" id="IPR006076">
    <property type="entry name" value="FAD-dep_OxRdtase"/>
</dbReference>
<comment type="subcellular location">
    <subcellularLocation>
        <location evidence="2">Mitochondrion</location>
    </subcellularLocation>
</comment>
<gene>
    <name evidence="15" type="ORF">SYNPS1DRAFT_17340</name>
</gene>
<dbReference type="GO" id="GO:0005739">
    <property type="term" value="C:mitochondrion"/>
    <property type="evidence" value="ECO:0007669"/>
    <property type="project" value="UniProtKB-SubCell"/>
</dbReference>
<sequence>MAPVPHDWCPPSRQVMLDRLRQSGEADGAPFDLLVVGGGATGTGVLLDAALRGLNVALVERDDFASGTSSRSTKLVHGGVRYLEKAFMELDYEQYKLVREALHERSVFLHIAPFLSNALPIMLPIYKWWQVPYYWVGCKAYDMLAGKENMERSYFLTRRRALEAFPMLKDKELVGALIYYDGQHNDARMNVALAMTAVAHGATAANHVEVVELVKEKDAQGEEVVCGAVVRDALTGNQWTVKAKGVINATGPFIDGLRKMDEITAQDIVVPSAGVHIILPNYYAPANMGLIDPSTSDGRVIFFLPWQGNTIAGTTDSPTNVTDNPMPQEVEIQWILGEVKRYLSEDVQVRRDDVLAAWSGIRPLVRDPRAHNTAELVRNHMIDVSPDKLLTIAGGKWTTYRHMAAETVDEAIRVFNLRPSAPCTTEHTRLLGSHDYSPTMFIRLIQTFGLETDVAKHLAASYGDRAFMVGAMAQQTGRRWPRVGVRVATGYPYIEAEVKYAVHHEYACTAVDVLGRRTRLAFLNARAAHEALPRVVEIMAKELGWSKKRQREEIEHGEQFLRYMGYTKDE</sequence>
<evidence type="ECO:0000256" key="1">
    <source>
        <dbReference type="ARBA" id="ARBA00001974"/>
    </source>
</evidence>
<evidence type="ECO:0000256" key="11">
    <source>
        <dbReference type="ARBA" id="ARBA00023002"/>
    </source>
</evidence>
<dbReference type="OrthoDB" id="264015at2759"/>
<evidence type="ECO:0000256" key="4">
    <source>
        <dbReference type="ARBA" id="ARBA00013029"/>
    </source>
</evidence>
<keyword evidence="6" id="KW-0479">Metal-binding</keyword>
<dbReference type="SUPFAM" id="SSF51905">
    <property type="entry name" value="FAD/NAD(P)-binding domain"/>
    <property type="match status" value="1"/>
</dbReference>
<dbReference type="Gene3D" id="3.30.9.10">
    <property type="entry name" value="D-Amino Acid Oxidase, subunit A, domain 2"/>
    <property type="match status" value="1"/>
</dbReference>
<dbReference type="PANTHER" id="PTHR11985:SF15">
    <property type="entry name" value="GLYCEROL-3-PHOSPHATE DEHYDROGENASE, MITOCHONDRIAL"/>
    <property type="match status" value="1"/>
</dbReference>
<evidence type="ECO:0000259" key="13">
    <source>
        <dbReference type="Pfam" id="PF01266"/>
    </source>
</evidence>
<feature type="domain" description="FAD dependent oxidoreductase" evidence="13">
    <location>
        <begin position="32"/>
        <end position="372"/>
    </location>
</feature>
<keyword evidence="7" id="KW-0677">Repeat</keyword>
<dbReference type="EMBL" id="KZ990286">
    <property type="protein sequence ID" value="RKP24346.1"/>
    <property type="molecule type" value="Genomic_DNA"/>
</dbReference>
<organism evidence="15 16">
    <name type="scientific">Syncephalis pseudoplumigaleata</name>
    <dbReference type="NCBI Taxonomy" id="1712513"/>
    <lineage>
        <taxon>Eukaryota</taxon>
        <taxon>Fungi</taxon>
        <taxon>Fungi incertae sedis</taxon>
        <taxon>Zoopagomycota</taxon>
        <taxon>Zoopagomycotina</taxon>
        <taxon>Zoopagomycetes</taxon>
        <taxon>Zoopagales</taxon>
        <taxon>Piptocephalidaceae</taxon>
        <taxon>Syncephalis</taxon>
    </lineage>
</organism>
<dbReference type="Gene3D" id="3.50.50.60">
    <property type="entry name" value="FAD/NAD(P)-binding domain"/>
    <property type="match status" value="1"/>
</dbReference>
<keyword evidence="16" id="KW-1185">Reference proteome</keyword>
<accession>A0A4P9YWB0</accession>
<dbReference type="InterPro" id="IPR000447">
    <property type="entry name" value="G3P_DH_FAD-dep"/>
</dbReference>
<dbReference type="EC" id="1.1.5.3" evidence="4"/>
<dbReference type="FunFam" id="3.30.9.10:FF:000001">
    <property type="entry name" value="Glycerol-3-phosphate dehydrogenase"/>
    <property type="match status" value="1"/>
</dbReference>
<evidence type="ECO:0000313" key="16">
    <source>
        <dbReference type="Proteomes" id="UP000278143"/>
    </source>
</evidence>
<evidence type="ECO:0000256" key="10">
    <source>
        <dbReference type="ARBA" id="ARBA00022946"/>
    </source>
</evidence>
<keyword evidence="8" id="KW-0274">FAD</keyword>
<evidence type="ECO:0000259" key="14">
    <source>
        <dbReference type="Pfam" id="PF16901"/>
    </source>
</evidence>
<evidence type="ECO:0000256" key="8">
    <source>
        <dbReference type="ARBA" id="ARBA00022827"/>
    </source>
</evidence>
<protein>
    <recommendedName>
        <fullName evidence="4">glycerol-3-phosphate dehydrogenase</fullName>
        <ecNumber evidence="4">1.1.5.3</ecNumber>
    </recommendedName>
</protein>
<evidence type="ECO:0000256" key="3">
    <source>
        <dbReference type="ARBA" id="ARBA00007330"/>
    </source>
</evidence>
<dbReference type="InterPro" id="IPR031656">
    <property type="entry name" value="DAO_C"/>
</dbReference>
<evidence type="ECO:0000256" key="9">
    <source>
        <dbReference type="ARBA" id="ARBA00022837"/>
    </source>
</evidence>
<dbReference type="PANTHER" id="PTHR11985">
    <property type="entry name" value="GLYCEROL-3-PHOSPHATE DEHYDROGENASE"/>
    <property type="match status" value="1"/>
</dbReference>
<dbReference type="PROSITE" id="PS00978">
    <property type="entry name" value="FAD_G3PDH_2"/>
    <property type="match status" value="1"/>
</dbReference>
<proteinExistence type="inferred from homology"/>
<name>A0A4P9YWB0_9FUNG</name>
<dbReference type="FunFam" id="1.10.8.870:FF:000001">
    <property type="entry name" value="Glycerol-3-phosphate dehydrogenase"/>
    <property type="match status" value="1"/>
</dbReference>
<keyword evidence="10" id="KW-0809">Transit peptide</keyword>
<dbReference type="GO" id="GO:0006072">
    <property type="term" value="P:glycerol-3-phosphate metabolic process"/>
    <property type="evidence" value="ECO:0007669"/>
    <property type="project" value="InterPro"/>
</dbReference>
<dbReference type="Pfam" id="PF16901">
    <property type="entry name" value="DAO_C"/>
    <property type="match status" value="1"/>
</dbReference>
<evidence type="ECO:0000256" key="2">
    <source>
        <dbReference type="ARBA" id="ARBA00004173"/>
    </source>
</evidence>
<dbReference type="Proteomes" id="UP000278143">
    <property type="component" value="Unassembled WGS sequence"/>
</dbReference>
<evidence type="ECO:0000256" key="7">
    <source>
        <dbReference type="ARBA" id="ARBA00022737"/>
    </source>
</evidence>
<dbReference type="AlphaFoldDB" id="A0A4P9YWB0"/>
<comment type="cofactor">
    <cofactor evidence="1">
        <name>FAD</name>
        <dbReference type="ChEBI" id="CHEBI:57692"/>
    </cofactor>
</comment>